<reference evidence="1 2" key="1">
    <citation type="journal article" date="2022" name="Res Sq">
        <title>Evolution of multicellular longitudinally dividing oral cavity symbionts (Neisseriaceae).</title>
        <authorList>
            <person name="Nyongesa S."/>
            <person name="Weber P."/>
            <person name="Bernet E."/>
            <person name="Pullido F."/>
            <person name="Nieckarz M."/>
            <person name="Delaby M."/>
            <person name="Nieves C."/>
            <person name="Viehboeck T."/>
            <person name="Krause N."/>
            <person name="Rivera-Millot A."/>
            <person name="Nakamura A."/>
            <person name="Vischer N."/>
            <person name="VanNieuwenhze M."/>
            <person name="Brun Y."/>
            <person name="Cava F."/>
            <person name="Bulgheresi S."/>
            <person name="Veyrier F."/>
        </authorList>
    </citation>
    <scope>NUCLEOTIDE SEQUENCE [LARGE SCALE GENOMIC DNA]</scope>
    <source>
        <strain evidence="1 2">SN4</strain>
    </source>
</reference>
<name>A0ABY4E180_9NEIS</name>
<dbReference type="RefSeq" id="WP_147645431.1">
    <property type="nucleotide sequence ID" value="NZ_CABKVG010000010.1"/>
</dbReference>
<organism evidence="1 2">
    <name type="scientific">Vitreoscilla massiliensis</name>
    <dbReference type="NCBI Taxonomy" id="1689272"/>
    <lineage>
        <taxon>Bacteria</taxon>
        <taxon>Pseudomonadati</taxon>
        <taxon>Pseudomonadota</taxon>
        <taxon>Betaproteobacteria</taxon>
        <taxon>Neisseriales</taxon>
        <taxon>Neisseriaceae</taxon>
        <taxon>Vitreoscilla</taxon>
    </lineage>
</organism>
<dbReference type="Proteomes" id="UP000832011">
    <property type="component" value="Chromosome"/>
</dbReference>
<proteinExistence type="predicted"/>
<sequence length="109" mass="13078">MQTQEQWMNLYKQELNITSDRKLSFHWNTTTAEIRQLKTGKRKLSVARKLMIAKALDLDPVQIFVSCEFYKAREDEKEFLKTEYFKSVIKTYNVRVPVGFYKKRRFSGD</sequence>
<gene>
    <name evidence="1" type="ORF">LVJ82_17685</name>
</gene>
<dbReference type="EMBL" id="CP091511">
    <property type="protein sequence ID" value="UOO89249.1"/>
    <property type="molecule type" value="Genomic_DNA"/>
</dbReference>
<keyword evidence="2" id="KW-1185">Reference proteome</keyword>
<evidence type="ECO:0000313" key="1">
    <source>
        <dbReference type="EMBL" id="UOO89249.1"/>
    </source>
</evidence>
<accession>A0ABY4E180</accession>
<evidence type="ECO:0008006" key="3">
    <source>
        <dbReference type="Google" id="ProtNLM"/>
    </source>
</evidence>
<evidence type="ECO:0000313" key="2">
    <source>
        <dbReference type="Proteomes" id="UP000832011"/>
    </source>
</evidence>
<protein>
    <recommendedName>
        <fullName evidence="3">XRE family transcriptional regulator</fullName>
    </recommendedName>
</protein>